<protein>
    <recommendedName>
        <fullName evidence="4">V-type ATP synthase subunit D</fullName>
    </recommendedName>
    <alternativeName>
        <fullName evidence="4">V-ATPase subunit D</fullName>
    </alternativeName>
</protein>
<comment type="caution">
    <text evidence="5">The sequence shown here is derived from an EMBL/GenBank/DDBJ whole genome shotgun (WGS) entry which is preliminary data.</text>
</comment>
<dbReference type="GO" id="GO:0046961">
    <property type="term" value="F:proton-transporting ATPase activity, rotational mechanism"/>
    <property type="evidence" value="ECO:0007669"/>
    <property type="project" value="InterPro"/>
</dbReference>
<dbReference type="GO" id="GO:0005524">
    <property type="term" value="F:ATP binding"/>
    <property type="evidence" value="ECO:0007669"/>
    <property type="project" value="UniProtKB-UniRule"/>
</dbReference>
<dbReference type="Pfam" id="PF01813">
    <property type="entry name" value="ATP-synt_D"/>
    <property type="match status" value="1"/>
</dbReference>
<keyword evidence="4" id="KW-0375">Hydrogen ion transport</keyword>
<dbReference type="AlphaFoldDB" id="A0A9D8KDN0"/>
<dbReference type="GO" id="GO:0042777">
    <property type="term" value="P:proton motive force-driven plasma membrane ATP synthesis"/>
    <property type="evidence" value="ECO:0007669"/>
    <property type="project" value="UniProtKB-UniRule"/>
</dbReference>
<evidence type="ECO:0000256" key="2">
    <source>
        <dbReference type="ARBA" id="ARBA00022448"/>
    </source>
</evidence>
<dbReference type="GO" id="GO:0046933">
    <property type="term" value="F:proton-transporting ATP synthase activity, rotational mechanism"/>
    <property type="evidence" value="ECO:0007669"/>
    <property type="project" value="UniProtKB-UniRule"/>
</dbReference>
<dbReference type="PANTHER" id="PTHR11671">
    <property type="entry name" value="V-TYPE ATP SYNTHASE SUBUNIT D"/>
    <property type="match status" value="1"/>
</dbReference>
<reference evidence="5" key="2">
    <citation type="submission" date="2021-01" db="EMBL/GenBank/DDBJ databases">
        <authorList>
            <person name="Hahn C.R."/>
            <person name="Youssef N.H."/>
            <person name="Elshahed M."/>
        </authorList>
    </citation>
    <scope>NUCLEOTIDE SEQUENCE</scope>
    <source>
        <strain evidence="5">Zod_Metabat.24</strain>
    </source>
</reference>
<comment type="function">
    <text evidence="4">Produces ATP from ADP in the presence of a proton gradient across the membrane.</text>
</comment>
<dbReference type="EMBL" id="JAFGIX010000026">
    <property type="protein sequence ID" value="MBN1572603.1"/>
    <property type="molecule type" value="Genomic_DNA"/>
</dbReference>
<dbReference type="HAMAP" id="MF_00271">
    <property type="entry name" value="ATP_synth_D_arch"/>
    <property type="match status" value="1"/>
</dbReference>
<keyword evidence="4" id="KW-0066">ATP synthesis</keyword>
<dbReference type="Gene3D" id="1.10.287.3240">
    <property type="match status" value="1"/>
</dbReference>
<evidence type="ECO:0000313" key="5">
    <source>
        <dbReference type="EMBL" id="MBN1572603.1"/>
    </source>
</evidence>
<accession>A0A9D8KDN0</accession>
<dbReference type="NCBIfam" id="TIGR00309">
    <property type="entry name" value="V_ATPase_subD"/>
    <property type="match status" value="1"/>
</dbReference>
<evidence type="ECO:0000256" key="3">
    <source>
        <dbReference type="ARBA" id="ARBA00023065"/>
    </source>
</evidence>
<evidence type="ECO:0000313" key="6">
    <source>
        <dbReference type="Proteomes" id="UP000809273"/>
    </source>
</evidence>
<organism evidence="5 6">
    <name type="scientific">Candidatus Zymogenus saltonus</name>
    <dbReference type="NCBI Taxonomy" id="2844893"/>
    <lineage>
        <taxon>Bacteria</taxon>
        <taxon>Deltaproteobacteria</taxon>
        <taxon>Candidatus Zymogenia</taxon>
        <taxon>Candidatus Zymogeniales</taxon>
        <taxon>Candidatus Zymogenaceae</taxon>
        <taxon>Candidatus Zymogenus</taxon>
    </lineage>
</organism>
<keyword evidence="3 4" id="KW-0406">Ion transport</keyword>
<name>A0A9D8KDN0_9DELT</name>
<dbReference type="Proteomes" id="UP000809273">
    <property type="component" value="Unassembled WGS sequence"/>
</dbReference>
<reference evidence="5" key="1">
    <citation type="journal article" date="2021" name="Environ. Microbiol.">
        <title>Genomic characterization of three novel Desulfobacterota classes expand the metabolic and phylogenetic diversity of the phylum.</title>
        <authorList>
            <person name="Murphy C.L."/>
            <person name="Biggerstaff J."/>
            <person name="Eichhorn A."/>
            <person name="Ewing E."/>
            <person name="Shahan R."/>
            <person name="Soriano D."/>
            <person name="Stewart S."/>
            <person name="VanMol K."/>
            <person name="Walker R."/>
            <person name="Walters P."/>
            <person name="Elshahed M.S."/>
            <person name="Youssef N.H."/>
        </authorList>
    </citation>
    <scope>NUCLEOTIDE SEQUENCE</scope>
    <source>
        <strain evidence="5">Zod_Metabat.24</strain>
    </source>
</reference>
<comment type="similarity">
    <text evidence="1 4">Belongs to the V-ATPase D subunit family.</text>
</comment>
<keyword evidence="2 4" id="KW-0813">Transport</keyword>
<evidence type="ECO:0000256" key="1">
    <source>
        <dbReference type="ARBA" id="ARBA00005850"/>
    </source>
</evidence>
<sequence length="206" mass="24024">MKLNVNSTRMELMRLKRRLAVAQRGHKLLKDKQDELMRRFMEIIEETRKIRAKVEKELSGVLGRFIHINSFMGPERVEEALTLPSVKIEMEVSIMSIMNVKVPEISYKIEGPPICYGYSGTSGELDLYIVALRKLFSDMIKLAQNEKRAELLAEELVKTRRRVNALEYVLIPNIQETVRYITIKLDEMERSNLSRLMKVKDIVRAK</sequence>
<dbReference type="InterPro" id="IPR002699">
    <property type="entry name" value="V_ATPase_D"/>
</dbReference>
<evidence type="ECO:0000256" key="4">
    <source>
        <dbReference type="HAMAP-Rule" id="MF_00271"/>
    </source>
</evidence>
<proteinExistence type="inferred from homology"/>
<gene>
    <name evidence="4" type="primary">atpD</name>
    <name evidence="5" type="ORF">JW984_05330</name>
</gene>